<name>A0A2T2ZXG7_9PEZI</name>
<sequence length="71" mass="7756">MAWHGVAWRGGPLARFCGVSGFPVSWAYVPGIRKVLCTVLCCTACEAKVYLLPCQGPADRDATKNSKTRQR</sequence>
<keyword evidence="3" id="KW-1185">Reference proteome</keyword>
<reference evidence="2 3" key="1">
    <citation type="journal article" date="2018" name="Mycol. Prog.">
        <title>Coniella lustricola, a new species from submerged detritus.</title>
        <authorList>
            <person name="Raudabaugh D.B."/>
            <person name="Iturriaga T."/>
            <person name="Carver A."/>
            <person name="Mondo S."/>
            <person name="Pangilinan J."/>
            <person name="Lipzen A."/>
            <person name="He G."/>
            <person name="Amirebrahimi M."/>
            <person name="Grigoriev I.V."/>
            <person name="Miller A.N."/>
        </authorList>
    </citation>
    <scope>NUCLEOTIDE SEQUENCE [LARGE SCALE GENOMIC DNA]</scope>
    <source>
        <strain evidence="2 3">B22-T-1</strain>
    </source>
</reference>
<dbReference type="Proteomes" id="UP000241462">
    <property type="component" value="Unassembled WGS sequence"/>
</dbReference>
<dbReference type="InParanoid" id="A0A2T2ZXG7"/>
<gene>
    <name evidence="2" type="ORF">BD289DRAFT_443190</name>
</gene>
<proteinExistence type="predicted"/>
<organism evidence="2 3">
    <name type="scientific">Coniella lustricola</name>
    <dbReference type="NCBI Taxonomy" id="2025994"/>
    <lineage>
        <taxon>Eukaryota</taxon>
        <taxon>Fungi</taxon>
        <taxon>Dikarya</taxon>
        <taxon>Ascomycota</taxon>
        <taxon>Pezizomycotina</taxon>
        <taxon>Sordariomycetes</taxon>
        <taxon>Sordariomycetidae</taxon>
        <taxon>Diaporthales</taxon>
        <taxon>Schizoparmaceae</taxon>
        <taxon>Coniella</taxon>
    </lineage>
</organism>
<feature type="signal peptide" evidence="1">
    <location>
        <begin position="1"/>
        <end position="21"/>
    </location>
</feature>
<accession>A0A2T2ZXG7</accession>
<protein>
    <recommendedName>
        <fullName evidence="4">Secreted protein</fullName>
    </recommendedName>
</protein>
<keyword evidence="1" id="KW-0732">Signal</keyword>
<evidence type="ECO:0000313" key="2">
    <source>
        <dbReference type="EMBL" id="PSR78903.1"/>
    </source>
</evidence>
<evidence type="ECO:0000256" key="1">
    <source>
        <dbReference type="SAM" id="SignalP"/>
    </source>
</evidence>
<dbReference type="AlphaFoldDB" id="A0A2T2ZXG7"/>
<evidence type="ECO:0008006" key="4">
    <source>
        <dbReference type="Google" id="ProtNLM"/>
    </source>
</evidence>
<evidence type="ECO:0000313" key="3">
    <source>
        <dbReference type="Proteomes" id="UP000241462"/>
    </source>
</evidence>
<feature type="chain" id="PRO_5015637827" description="Secreted protein" evidence="1">
    <location>
        <begin position="22"/>
        <end position="71"/>
    </location>
</feature>
<dbReference type="EMBL" id="KZ678586">
    <property type="protein sequence ID" value="PSR78903.1"/>
    <property type="molecule type" value="Genomic_DNA"/>
</dbReference>